<evidence type="ECO:0000313" key="2">
    <source>
        <dbReference type="EMBL" id="THB60580.1"/>
    </source>
</evidence>
<proteinExistence type="predicted"/>
<dbReference type="Proteomes" id="UP000310506">
    <property type="component" value="Unassembled WGS sequence"/>
</dbReference>
<protein>
    <submittedName>
        <fullName evidence="2">Uncharacterized protein</fullName>
    </submittedName>
</protein>
<keyword evidence="3" id="KW-1185">Reference proteome</keyword>
<gene>
    <name evidence="2" type="ORF">ESZ54_09565</name>
</gene>
<name>A0A4S3B470_9ENTE</name>
<accession>A0A4S3B470</accession>
<reference evidence="2 3" key="1">
    <citation type="submission" date="2019-01" db="EMBL/GenBank/DDBJ databases">
        <title>Vagococcus silagei sp. nov. isolated from brewer's grain.</title>
        <authorList>
            <person name="Guu J.-R."/>
        </authorList>
    </citation>
    <scope>NUCLEOTIDE SEQUENCE [LARGE SCALE GENOMIC DNA]</scope>
    <source>
        <strain evidence="2 3">2B-2</strain>
    </source>
</reference>
<evidence type="ECO:0000256" key="1">
    <source>
        <dbReference type="SAM" id="SignalP"/>
    </source>
</evidence>
<feature type="chain" id="PRO_5020958491" evidence="1">
    <location>
        <begin position="26"/>
        <end position="80"/>
    </location>
</feature>
<keyword evidence="1" id="KW-0732">Signal</keyword>
<feature type="signal peptide" evidence="1">
    <location>
        <begin position="1"/>
        <end position="25"/>
    </location>
</feature>
<sequence>MKLKKILFTTSLLFITLNLSITTFAATTSPSNSSQIKLQNTASRGPRLIFNFKNYPPKTYKGLNLILVRKTPNGYSGIYQ</sequence>
<dbReference type="EMBL" id="SDGV01000021">
    <property type="protein sequence ID" value="THB60580.1"/>
    <property type="molecule type" value="Genomic_DNA"/>
</dbReference>
<evidence type="ECO:0000313" key="3">
    <source>
        <dbReference type="Proteomes" id="UP000310506"/>
    </source>
</evidence>
<dbReference type="RefSeq" id="WP_136137458.1">
    <property type="nucleotide sequence ID" value="NZ_SDGV01000021.1"/>
</dbReference>
<comment type="caution">
    <text evidence="2">The sequence shown here is derived from an EMBL/GenBank/DDBJ whole genome shotgun (WGS) entry which is preliminary data.</text>
</comment>
<organism evidence="2 3">
    <name type="scientific">Vagococcus silagei</name>
    <dbReference type="NCBI Taxonomy" id="2508885"/>
    <lineage>
        <taxon>Bacteria</taxon>
        <taxon>Bacillati</taxon>
        <taxon>Bacillota</taxon>
        <taxon>Bacilli</taxon>
        <taxon>Lactobacillales</taxon>
        <taxon>Enterococcaceae</taxon>
        <taxon>Vagococcus</taxon>
    </lineage>
</organism>
<dbReference type="AlphaFoldDB" id="A0A4S3B470"/>